<sequence length="176" mass="19996">MHLLIAWCGFVGAWLLFAGPIYQAATELEEEGFERDAFSAQIDTVEVPERPSPWWWLLPPVGYVLQRRRQTEYRRRIMAVMTQDQLERMVAFANTATGWLFVAGGAFFIALKETWELAEVYELSVLLFVLAVVVMFALCALHTIVRLRGTHQMLARSGTARNRDSMTDEPPATSDA</sequence>
<dbReference type="RefSeq" id="WP_182559466.1">
    <property type="nucleotide sequence ID" value="NZ_JACGWT010000002.1"/>
</dbReference>
<keyword evidence="1" id="KW-0812">Transmembrane</keyword>
<dbReference type="AlphaFoldDB" id="A0A7W3IRM2"/>
<proteinExistence type="predicted"/>
<feature type="transmembrane region" description="Helical" evidence="1">
    <location>
        <begin position="89"/>
        <end position="111"/>
    </location>
</feature>
<name>A0A7W3IRM2_9ACTN</name>
<dbReference type="EMBL" id="JACGWT010000002">
    <property type="protein sequence ID" value="MBA8793925.1"/>
    <property type="molecule type" value="Genomic_DNA"/>
</dbReference>
<gene>
    <name evidence="2" type="ORF">FHX74_001530</name>
</gene>
<keyword evidence="1" id="KW-1133">Transmembrane helix</keyword>
<accession>A0A7W3IRM2</accession>
<organism evidence="2 3">
    <name type="scientific">Microlunatus kandeliicorticis</name>
    <dbReference type="NCBI Taxonomy" id="1759536"/>
    <lineage>
        <taxon>Bacteria</taxon>
        <taxon>Bacillati</taxon>
        <taxon>Actinomycetota</taxon>
        <taxon>Actinomycetes</taxon>
        <taxon>Propionibacteriales</taxon>
        <taxon>Propionibacteriaceae</taxon>
        <taxon>Microlunatus</taxon>
    </lineage>
</organism>
<reference evidence="2 3" key="1">
    <citation type="submission" date="2020-07" db="EMBL/GenBank/DDBJ databases">
        <title>Sequencing the genomes of 1000 actinobacteria strains.</title>
        <authorList>
            <person name="Klenk H.-P."/>
        </authorList>
    </citation>
    <scope>NUCLEOTIDE SEQUENCE [LARGE SCALE GENOMIC DNA]</scope>
    <source>
        <strain evidence="2 3">DSM 100723</strain>
    </source>
</reference>
<keyword evidence="1" id="KW-0472">Membrane</keyword>
<comment type="caution">
    <text evidence="2">The sequence shown here is derived from an EMBL/GenBank/DDBJ whole genome shotgun (WGS) entry which is preliminary data.</text>
</comment>
<dbReference type="Proteomes" id="UP000523079">
    <property type="component" value="Unassembled WGS sequence"/>
</dbReference>
<feature type="transmembrane region" description="Helical" evidence="1">
    <location>
        <begin position="123"/>
        <end position="145"/>
    </location>
</feature>
<evidence type="ECO:0000313" key="3">
    <source>
        <dbReference type="Proteomes" id="UP000523079"/>
    </source>
</evidence>
<keyword evidence="3" id="KW-1185">Reference proteome</keyword>
<protein>
    <submittedName>
        <fullName evidence="2">Uncharacterized protein</fullName>
    </submittedName>
</protein>
<evidence type="ECO:0000256" key="1">
    <source>
        <dbReference type="SAM" id="Phobius"/>
    </source>
</evidence>
<evidence type="ECO:0000313" key="2">
    <source>
        <dbReference type="EMBL" id="MBA8793925.1"/>
    </source>
</evidence>